<evidence type="ECO:0000313" key="3">
    <source>
        <dbReference type="Proteomes" id="UP000784294"/>
    </source>
</evidence>
<reference evidence="2" key="1">
    <citation type="submission" date="2018-11" db="EMBL/GenBank/DDBJ databases">
        <authorList>
            <consortium name="Pathogen Informatics"/>
        </authorList>
    </citation>
    <scope>NUCLEOTIDE SEQUENCE</scope>
</reference>
<dbReference type="AlphaFoldDB" id="A0A448XMX6"/>
<dbReference type="EMBL" id="CAAALY010265129">
    <property type="protein sequence ID" value="VEL40500.1"/>
    <property type="molecule type" value="Genomic_DNA"/>
</dbReference>
<evidence type="ECO:0000313" key="2">
    <source>
        <dbReference type="EMBL" id="VEL40500.1"/>
    </source>
</evidence>
<gene>
    <name evidence="2" type="ORF">PXEA_LOCUS33940</name>
</gene>
<feature type="compositionally biased region" description="Polar residues" evidence="1">
    <location>
        <begin position="62"/>
        <end position="72"/>
    </location>
</feature>
<name>A0A448XMX6_9PLAT</name>
<keyword evidence="3" id="KW-1185">Reference proteome</keyword>
<accession>A0A448XMX6</accession>
<feature type="region of interest" description="Disordered" evidence="1">
    <location>
        <begin position="57"/>
        <end position="115"/>
    </location>
</feature>
<protein>
    <submittedName>
        <fullName evidence="2">Uncharacterized protein</fullName>
    </submittedName>
</protein>
<proteinExistence type="predicted"/>
<dbReference type="Proteomes" id="UP000784294">
    <property type="component" value="Unassembled WGS sequence"/>
</dbReference>
<organism evidence="2 3">
    <name type="scientific">Protopolystoma xenopodis</name>
    <dbReference type="NCBI Taxonomy" id="117903"/>
    <lineage>
        <taxon>Eukaryota</taxon>
        <taxon>Metazoa</taxon>
        <taxon>Spiralia</taxon>
        <taxon>Lophotrochozoa</taxon>
        <taxon>Platyhelminthes</taxon>
        <taxon>Monogenea</taxon>
        <taxon>Polyopisthocotylea</taxon>
        <taxon>Polystomatidea</taxon>
        <taxon>Polystomatidae</taxon>
        <taxon>Protopolystoma</taxon>
    </lineage>
</organism>
<evidence type="ECO:0000256" key="1">
    <source>
        <dbReference type="SAM" id="MobiDB-lite"/>
    </source>
</evidence>
<sequence>MKKTSQGIDFTCLFDEFVSWRETFEHVSSPLSDAGNHDNYNGIRLRTRCVLHSLPDHKTKLQQRGQPPSSRKSCPRDPVTASQPAGLDTLRPTVDVTRSDRVDSSPPLGAPADSV</sequence>
<comment type="caution">
    <text evidence="2">The sequence shown here is derived from an EMBL/GenBank/DDBJ whole genome shotgun (WGS) entry which is preliminary data.</text>
</comment>